<dbReference type="RefSeq" id="WP_002563957.1">
    <property type="nucleotide sequence ID" value="NZ_CALJSN010000008.1"/>
</dbReference>
<reference evidence="3 4" key="1">
    <citation type="submission" date="2016-10" db="EMBL/GenBank/DDBJ databases">
        <authorList>
            <person name="Varghese N."/>
            <person name="Submissions S."/>
        </authorList>
    </citation>
    <scope>NUCLEOTIDE SEQUENCE [LARGE SCALE GENOMIC DNA]</scope>
    <source>
        <strain evidence="3 4">DSM 20586</strain>
    </source>
</reference>
<feature type="domain" description="Serine dehydratase-like alpha subunit" evidence="2">
    <location>
        <begin position="131"/>
        <end position="424"/>
    </location>
</feature>
<dbReference type="Pfam" id="PF03313">
    <property type="entry name" value="SDH_alpha"/>
    <property type="match status" value="1"/>
</dbReference>
<dbReference type="EMBL" id="FNSH01000001">
    <property type="protein sequence ID" value="SEB98018.1"/>
    <property type="molecule type" value="Genomic_DNA"/>
</dbReference>
<protein>
    <recommendedName>
        <fullName evidence="1">UPF0597 protein SAMN04489746_1379</fullName>
    </recommendedName>
</protein>
<gene>
    <name evidence="3" type="ORF">SAMN04489746_1379</name>
</gene>
<dbReference type="PANTHER" id="PTHR30501:SF2">
    <property type="entry name" value="UPF0597 PROTEIN YHAM"/>
    <property type="match status" value="1"/>
</dbReference>
<comment type="similarity">
    <text evidence="1">Belongs to the UPF0597 family.</text>
</comment>
<dbReference type="AlphaFoldDB" id="A0AB38A7W2"/>
<name>A0AB38A7W2_9ACTN</name>
<proteinExistence type="inferred from homology"/>
<evidence type="ECO:0000259" key="2">
    <source>
        <dbReference type="Pfam" id="PF03313"/>
    </source>
</evidence>
<dbReference type="GO" id="GO:0080146">
    <property type="term" value="F:L-cysteine desulfhydrase activity"/>
    <property type="evidence" value="ECO:0007669"/>
    <property type="project" value="TreeGrafter"/>
</dbReference>
<dbReference type="PANTHER" id="PTHR30501">
    <property type="entry name" value="UPF0597 PROTEIN YHAM"/>
    <property type="match status" value="1"/>
</dbReference>
<dbReference type="Proteomes" id="UP000183687">
    <property type="component" value="Unassembled WGS sequence"/>
</dbReference>
<accession>A0AB38A7W2</accession>
<evidence type="ECO:0000313" key="4">
    <source>
        <dbReference type="Proteomes" id="UP000183687"/>
    </source>
</evidence>
<dbReference type="InterPro" id="IPR021144">
    <property type="entry name" value="UPF0597"/>
</dbReference>
<comment type="caution">
    <text evidence="3">The sequence shown here is derived from an EMBL/GenBank/DDBJ whole genome shotgun (WGS) entry which is preliminary data.</text>
</comment>
<evidence type="ECO:0000313" key="3">
    <source>
        <dbReference type="EMBL" id="SEB98018.1"/>
    </source>
</evidence>
<evidence type="ECO:0000256" key="1">
    <source>
        <dbReference type="HAMAP-Rule" id="MF_01845"/>
    </source>
</evidence>
<dbReference type="HAMAP" id="MF_01845">
    <property type="entry name" value="UPF0597"/>
    <property type="match status" value="1"/>
</dbReference>
<dbReference type="PIRSF" id="PIRSF006054">
    <property type="entry name" value="UCP006054"/>
    <property type="match status" value="1"/>
</dbReference>
<dbReference type="GO" id="GO:0019450">
    <property type="term" value="P:L-cysteine catabolic process to pyruvate"/>
    <property type="evidence" value="ECO:0007669"/>
    <property type="project" value="TreeGrafter"/>
</dbReference>
<sequence length="436" mass="45184">MDTTSYANHLAILEDELVCALGCTEPIAVAFAAALAQGALPCRAEKLTVVCSGNIIKNVKSVTVPNSDGMRGIEAAAILGCVGGDPTRVLEVLQAVTPDDIALTHTLLKQNFCTVELAEAVPNLYVHITAEGKGHTSVACLVERHTNVVQLNLDDVPVEVAGFGAGISNCNDTNTAGDIRAHLSLRSIWNFAHKVALSDIEQRINEQIERNCAISNEGLTNSWGANIGSTLLASRPHDISCRARAAAAAGSDARMSGCPMPVVINCGSGNQGITCSQPVVEYAKELGVDHEKLIRAVAMSDLVAVHVKHYIGELSAFCGAVSAACGAGAAITYLRGGSLAQFEATVVNTLANVGGIVCDGAKPSCAAKVSASVDAAILGCDMALSDHNFKAGDGLVGENAEETIRSMGYVGRVGMHPTDVEILNIMIGKTDVNSPA</sequence>
<dbReference type="InterPro" id="IPR005130">
    <property type="entry name" value="Ser_deHydtase-like_asu"/>
</dbReference>
<organism evidence="3 4">
    <name type="scientific">Atopobium minutum</name>
    <dbReference type="NCBI Taxonomy" id="1381"/>
    <lineage>
        <taxon>Bacteria</taxon>
        <taxon>Bacillati</taxon>
        <taxon>Actinomycetota</taxon>
        <taxon>Coriobacteriia</taxon>
        <taxon>Coriobacteriales</taxon>
        <taxon>Atopobiaceae</taxon>
        <taxon>Atopobium</taxon>
    </lineage>
</organism>